<name>A0A366HVZ3_9BACT</name>
<dbReference type="RefSeq" id="WP_170156801.1">
    <property type="nucleotide sequence ID" value="NZ_QNRR01000001.1"/>
</dbReference>
<organism evidence="1 2">
    <name type="scientific">Roseimicrobium gellanilyticum</name>
    <dbReference type="NCBI Taxonomy" id="748857"/>
    <lineage>
        <taxon>Bacteria</taxon>
        <taxon>Pseudomonadati</taxon>
        <taxon>Verrucomicrobiota</taxon>
        <taxon>Verrucomicrobiia</taxon>
        <taxon>Verrucomicrobiales</taxon>
        <taxon>Verrucomicrobiaceae</taxon>
        <taxon>Roseimicrobium</taxon>
    </lineage>
</organism>
<evidence type="ECO:0000313" key="1">
    <source>
        <dbReference type="EMBL" id="RBP47754.1"/>
    </source>
</evidence>
<sequence length="70" mass="8321">MEPTPENIAAFTHARWRVRFTSHLIALHEGMSEKNSKYWHEEHDQYLTRHLLAKEQLAAFPTDWDALYPS</sequence>
<dbReference type="Proteomes" id="UP000253426">
    <property type="component" value="Unassembled WGS sequence"/>
</dbReference>
<accession>A0A366HVZ3</accession>
<dbReference type="EMBL" id="QNRR01000001">
    <property type="protein sequence ID" value="RBP47754.1"/>
    <property type="molecule type" value="Genomic_DNA"/>
</dbReference>
<evidence type="ECO:0000313" key="2">
    <source>
        <dbReference type="Proteomes" id="UP000253426"/>
    </source>
</evidence>
<keyword evidence="2" id="KW-1185">Reference proteome</keyword>
<proteinExistence type="predicted"/>
<comment type="caution">
    <text evidence="1">The sequence shown here is derived from an EMBL/GenBank/DDBJ whole genome shotgun (WGS) entry which is preliminary data.</text>
</comment>
<protein>
    <submittedName>
        <fullName evidence="1">Uncharacterized protein</fullName>
    </submittedName>
</protein>
<dbReference type="AlphaFoldDB" id="A0A366HVZ3"/>
<reference evidence="1 2" key="1">
    <citation type="submission" date="2018-06" db="EMBL/GenBank/DDBJ databases">
        <title>Genomic Encyclopedia of Type Strains, Phase IV (KMG-IV): sequencing the most valuable type-strain genomes for metagenomic binning, comparative biology and taxonomic classification.</title>
        <authorList>
            <person name="Goeker M."/>
        </authorList>
    </citation>
    <scope>NUCLEOTIDE SEQUENCE [LARGE SCALE GENOMIC DNA]</scope>
    <source>
        <strain evidence="1 2">DSM 25532</strain>
    </source>
</reference>
<gene>
    <name evidence="1" type="ORF">DES53_101553</name>
</gene>